<feature type="compositionally biased region" description="Basic and acidic residues" evidence="1">
    <location>
        <begin position="13"/>
        <end position="23"/>
    </location>
</feature>
<dbReference type="Proteomes" id="UP000799438">
    <property type="component" value="Unassembled WGS sequence"/>
</dbReference>
<accession>A0A6A6B5L4</accession>
<proteinExistence type="predicted"/>
<feature type="compositionally biased region" description="Basic and acidic residues" evidence="1">
    <location>
        <begin position="32"/>
        <end position="47"/>
    </location>
</feature>
<organism evidence="2 3">
    <name type="scientific">Aplosporella prunicola CBS 121167</name>
    <dbReference type="NCBI Taxonomy" id="1176127"/>
    <lineage>
        <taxon>Eukaryota</taxon>
        <taxon>Fungi</taxon>
        <taxon>Dikarya</taxon>
        <taxon>Ascomycota</taxon>
        <taxon>Pezizomycotina</taxon>
        <taxon>Dothideomycetes</taxon>
        <taxon>Dothideomycetes incertae sedis</taxon>
        <taxon>Botryosphaeriales</taxon>
        <taxon>Aplosporellaceae</taxon>
        <taxon>Aplosporella</taxon>
    </lineage>
</organism>
<dbReference type="EMBL" id="ML995493">
    <property type="protein sequence ID" value="KAF2139432.1"/>
    <property type="molecule type" value="Genomic_DNA"/>
</dbReference>
<gene>
    <name evidence="2" type="ORF">K452DRAFT_192255</name>
</gene>
<evidence type="ECO:0000313" key="3">
    <source>
        <dbReference type="Proteomes" id="UP000799438"/>
    </source>
</evidence>
<feature type="non-terminal residue" evidence="2">
    <location>
        <position position="87"/>
    </location>
</feature>
<feature type="region of interest" description="Disordered" evidence="1">
    <location>
        <begin position="1"/>
        <end position="87"/>
    </location>
</feature>
<feature type="compositionally biased region" description="Basic and acidic residues" evidence="1">
    <location>
        <begin position="55"/>
        <end position="87"/>
    </location>
</feature>
<name>A0A6A6B5L4_9PEZI</name>
<sequence length="87" mass="9822">TTHRTLSTTPRRLLKEDADRTPEQAEAAKQSQLEKQKRGQGHWHEELASAGESSVKADQDAHKVSDHKQHMQELQRAGKEKGEKGEL</sequence>
<protein>
    <submittedName>
        <fullName evidence="2">Uncharacterized protein</fullName>
    </submittedName>
</protein>
<evidence type="ECO:0000313" key="2">
    <source>
        <dbReference type="EMBL" id="KAF2139432.1"/>
    </source>
</evidence>
<dbReference type="RefSeq" id="XP_033395145.1">
    <property type="nucleotide sequence ID" value="XM_033535860.1"/>
</dbReference>
<dbReference type="GeneID" id="54293356"/>
<dbReference type="OrthoDB" id="529205at2759"/>
<keyword evidence="3" id="KW-1185">Reference proteome</keyword>
<reference evidence="2" key="1">
    <citation type="journal article" date="2020" name="Stud. Mycol.">
        <title>101 Dothideomycetes genomes: a test case for predicting lifestyles and emergence of pathogens.</title>
        <authorList>
            <person name="Haridas S."/>
            <person name="Albert R."/>
            <person name="Binder M."/>
            <person name="Bloem J."/>
            <person name="Labutti K."/>
            <person name="Salamov A."/>
            <person name="Andreopoulos B."/>
            <person name="Baker S."/>
            <person name="Barry K."/>
            <person name="Bills G."/>
            <person name="Bluhm B."/>
            <person name="Cannon C."/>
            <person name="Castanera R."/>
            <person name="Culley D."/>
            <person name="Daum C."/>
            <person name="Ezra D."/>
            <person name="Gonzalez J."/>
            <person name="Henrissat B."/>
            <person name="Kuo A."/>
            <person name="Liang C."/>
            <person name="Lipzen A."/>
            <person name="Lutzoni F."/>
            <person name="Magnuson J."/>
            <person name="Mondo S."/>
            <person name="Nolan M."/>
            <person name="Ohm R."/>
            <person name="Pangilinan J."/>
            <person name="Park H.-J."/>
            <person name="Ramirez L."/>
            <person name="Alfaro M."/>
            <person name="Sun H."/>
            <person name="Tritt A."/>
            <person name="Yoshinaga Y."/>
            <person name="Zwiers L.-H."/>
            <person name="Turgeon B."/>
            <person name="Goodwin S."/>
            <person name="Spatafora J."/>
            <person name="Crous P."/>
            <person name="Grigoriev I."/>
        </authorList>
    </citation>
    <scope>NUCLEOTIDE SEQUENCE</scope>
    <source>
        <strain evidence="2">CBS 121167</strain>
    </source>
</reference>
<evidence type="ECO:0000256" key="1">
    <source>
        <dbReference type="SAM" id="MobiDB-lite"/>
    </source>
</evidence>
<feature type="compositionally biased region" description="Polar residues" evidence="1">
    <location>
        <begin position="1"/>
        <end position="10"/>
    </location>
</feature>
<dbReference type="AlphaFoldDB" id="A0A6A6B5L4"/>
<feature type="non-terminal residue" evidence="2">
    <location>
        <position position="1"/>
    </location>
</feature>